<dbReference type="Gene3D" id="3.30.70.1230">
    <property type="entry name" value="Nucleotide cyclase"/>
    <property type="match status" value="1"/>
</dbReference>
<keyword evidence="2" id="KW-1185">Reference proteome</keyword>
<evidence type="ECO:0000313" key="1">
    <source>
        <dbReference type="EMBL" id="QSV45295.1"/>
    </source>
</evidence>
<evidence type="ECO:0008006" key="3">
    <source>
        <dbReference type="Google" id="ProtNLM"/>
    </source>
</evidence>
<dbReference type="InterPro" id="IPR029787">
    <property type="entry name" value="Nucleotide_cyclase"/>
</dbReference>
<sequence>MLSAEKKVILNELVCDCLDEAESIWEEVGPKVLKKAMAAMYESAEVSQIPGHPIVESGKPKVDTFIAMAVDMRDSTNHLMCAISSKNAKISQLQRIFYETSALLPAMAKLIMFEDGSVTEYLGDGVLGLFRVSEKNTDAIYSANKASRNCLYAVSDIINPILYERYCLPPLAIGIGLAISKAVVTLVGTDDYKQPKAFGECVFRATKLSGGNNEIITDEALKNAWPSSKTGTLKFLKRNIKNIDGYLLYKDSA</sequence>
<accession>A0ABX7Q2N1</accession>
<dbReference type="Proteomes" id="UP000663651">
    <property type="component" value="Chromosome"/>
</dbReference>
<organism evidence="1 2">
    <name type="scientific">Geobacter benzoatilyticus</name>
    <dbReference type="NCBI Taxonomy" id="2815309"/>
    <lineage>
        <taxon>Bacteria</taxon>
        <taxon>Pseudomonadati</taxon>
        <taxon>Thermodesulfobacteriota</taxon>
        <taxon>Desulfuromonadia</taxon>
        <taxon>Geobacterales</taxon>
        <taxon>Geobacteraceae</taxon>
        <taxon>Geobacter</taxon>
    </lineage>
</organism>
<dbReference type="RefSeq" id="WP_207163100.1">
    <property type="nucleotide sequence ID" value="NZ_CP071382.1"/>
</dbReference>
<dbReference type="SUPFAM" id="SSF55073">
    <property type="entry name" value="Nucleotide cyclase"/>
    <property type="match status" value="1"/>
</dbReference>
<evidence type="ECO:0000313" key="2">
    <source>
        <dbReference type="Proteomes" id="UP000663651"/>
    </source>
</evidence>
<dbReference type="EMBL" id="CP071382">
    <property type="protein sequence ID" value="QSV45295.1"/>
    <property type="molecule type" value="Genomic_DNA"/>
</dbReference>
<reference evidence="1 2" key="1">
    <citation type="submission" date="2021-03" db="EMBL/GenBank/DDBJ databases">
        <title>Geobacter metallireducens gen. nov. sp. nov., a microorganism capable of coupling the complete oxidation of organic compounds to the reduction of iron and other metals.</title>
        <authorList>
            <person name="Li Y."/>
        </authorList>
    </citation>
    <scope>NUCLEOTIDE SEQUENCE [LARGE SCALE GENOMIC DNA]</scope>
    <source>
        <strain evidence="1 2">Jerry-YX</strain>
    </source>
</reference>
<protein>
    <recommendedName>
        <fullName evidence="3">Guanylate cyclase domain-containing protein</fullName>
    </recommendedName>
</protein>
<proteinExistence type="predicted"/>
<name>A0ABX7Q2N1_9BACT</name>
<gene>
    <name evidence="1" type="ORF">JZM60_14375</name>
</gene>